<evidence type="ECO:0000259" key="12">
    <source>
        <dbReference type="Pfam" id="PF00288"/>
    </source>
</evidence>
<feature type="domain" description="GHMP kinase N-terminal" evidence="12">
    <location>
        <begin position="91"/>
        <end position="177"/>
    </location>
</feature>
<evidence type="ECO:0000256" key="8">
    <source>
        <dbReference type="ARBA" id="ARBA00022842"/>
    </source>
</evidence>
<keyword evidence="10" id="KW-0119">Carbohydrate metabolism</keyword>
<proteinExistence type="inferred from homology"/>
<dbReference type="InterPro" id="IPR019539">
    <property type="entry name" value="GalKase_N"/>
</dbReference>
<dbReference type="PANTHER" id="PTHR10457:SF7">
    <property type="entry name" value="GALACTOKINASE-RELATED"/>
    <property type="match status" value="1"/>
</dbReference>
<dbReference type="PIRSF" id="PIRSF000530">
    <property type="entry name" value="Galactokinase"/>
    <property type="match status" value="1"/>
</dbReference>
<keyword evidence="5" id="KW-0547">Nucleotide-binding</keyword>
<evidence type="ECO:0000259" key="14">
    <source>
        <dbReference type="Pfam" id="PF10509"/>
    </source>
</evidence>
<accession>A0A7W8E312</accession>
<dbReference type="GO" id="GO:0006012">
    <property type="term" value="P:galactose metabolic process"/>
    <property type="evidence" value="ECO:0007669"/>
    <property type="project" value="UniProtKB-UniRule"/>
</dbReference>
<dbReference type="GO" id="GO:0005524">
    <property type="term" value="F:ATP binding"/>
    <property type="evidence" value="ECO:0007669"/>
    <property type="project" value="UniProtKB-UniRule"/>
</dbReference>
<dbReference type="FunFam" id="3.30.230.10:FF:000017">
    <property type="entry name" value="Galactokinase"/>
    <property type="match status" value="1"/>
</dbReference>
<evidence type="ECO:0000313" key="15">
    <source>
        <dbReference type="EMBL" id="MBB5055685.1"/>
    </source>
</evidence>
<evidence type="ECO:0000256" key="11">
    <source>
        <dbReference type="NCBIfam" id="TIGR00131"/>
    </source>
</evidence>
<dbReference type="EC" id="2.7.1.6" evidence="11"/>
<gene>
    <name evidence="15" type="ORF">HDF16_000354</name>
</gene>
<dbReference type="InterPro" id="IPR006203">
    <property type="entry name" value="GHMP_knse_ATP-bd_CS"/>
</dbReference>
<dbReference type="Gene3D" id="3.30.70.890">
    <property type="entry name" value="GHMP kinase, C-terminal domain"/>
    <property type="match status" value="1"/>
</dbReference>
<dbReference type="PRINTS" id="PR00473">
    <property type="entry name" value="GALCTOKINASE"/>
</dbReference>
<keyword evidence="8" id="KW-0460">Magnesium</keyword>
<dbReference type="Pfam" id="PF10509">
    <property type="entry name" value="GalKase_gal_bdg"/>
    <property type="match status" value="1"/>
</dbReference>
<dbReference type="Pfam" id="PF00288">
    <property type="entry name" value="GHMP_kinases_N"/>
    <property type="match status" value="1"/>
</dbReference>
<dbReference type="PRINTS" id="PR00959">
    <property type="entry name" value="MEVGALKINASE"/>
</dbReference>
<keyword evidence="6 15" id="KW-0418">Kinase</keyword>
<keyword evidence="7" id="KW-0067">ATP-binding</keyword>
<dbReference type="SUPFAM" id="SSF55060">
    <property type="entry name" value="GHMP Kinase, C-terminal domain"/>
    <property type="match status" value="1"/>
</dbReference>
<dbReference type="EMBL" id="JACHIP010000001">
    <property type="protein sequence ID" value="MBB5055685.1"/>
    <property type="molecule type" value="Genomic_DNA"/>
</dbReference>
<dbReference type="InterPro" id="IPR006206">
    <property type="entry name" value="Mevalonate/galactokinase"/>
</dbReference>
<dbReference type="InterPro" id="IPR014721">
    <property type="entry name" value="Ribsml_uS5_D2-typ_fold_subgr"/>
</dbReference>
<dbReference type="Proteomes" id="UP000540989">
    <property type="component" value="Unassembled WGS sequence"/>
</dbReference>
<evidence type="ECO:0000256" key="5">
    <source>
        <dbReference type="ARBA" id="ARBA00022741"/>
    </source>
</evidence>
<dbReference type="InterPro" id="IPR006204">
    <property type="entry name" value="GHMP_kinase_N_dom"/>
</dbReference>
<evidence type="ECO:0000256" key="9">
    <source>
        <dbReference type="ARBA" id="ARBA00023144"/>
    </source>
</evidence>
<dbReference type="AlphaFoldDB" id="A0A7W8E312"/>
<evidence type="ECO:0000256" key="1">
    <source>
        <dbReference type="ARBA" id="ARBA00006566"/>
    </source>
</evidence>
<evidence type="ECO:0000259" key="13">
    <source>
        <dbReference type="Pfam" id="PF08544"/>
    </source>
</evidence>
<dbReference type="InterPro" id="IPR000705">
    <property type="entry name" value="Galactokinase"/>
</dbReference>
<organism evidence="15 16">
    <name type="scientific">Granulicella aggregans</name>
    <dbReference type="NCBI Taxonomy" id="474949"/>
    <lineage>
        <taxon>Bacteria</taxon>
        <taxon>Pseudomonadati</taxon>
        <taxon>Acidobacteriota</taxon>
        <taxon>Terriglobia</taxon>
        <taxon>Terriglobales</taxon>
        <taxon>Acidobacteriaceae</taxon>
        <taxon>Granulicella</taxon>
    </lineage>
</organism>
<evidence type="ECO:0000256" key="4">
    <source>
        <dbReference type="ARBA" id="ARBA00022723"/>
    </source>
</evidence>
<reference evidence="15 16" key="1">
    <citation type="submission" date="2020-08" db="EMBL/GenBank/DDBJ databases">
        <title>Genomic Encyclopedia of Type Strains, Phase IV (KMG-V): Genome sequencing to study the core and pangenomes of soil and plant-associated prokaryotes.</title>
        <authorList>
            <person name="Whitman W."/>
        </authorList>
    </citation>
    <scope>NUCLEOTIDE SEQUENCE [LARGE SCALE GENOMIC DNA]</scope>
    <source>
        <strain evidence="15 16">M8UP14</strain>
    </source>
</reference>
<dbReference type="GO" id="GO:0004335">
    <property type="term" value="F:galactokinase activity"/>
    <property type="evidence" value="ECO:0007669"/>
    <property type="project" value="UniProtKB-UniRule"/>
</dbReference>
<dbReference type="Gene3D" id="3.30.230.10">
    <property type="match status" value="1"/>
</dbReference>
<keyword evidence="16" id="KW-1185">Reference proteome</keyword>
<dbReference type="SUPFAM" id="SSF54211">
    <property type="entry name" value="Ribosomal protein S5 domain 2-like"/>
    <property type="match status" value="1"/>
</dbReference>
<evidence type="ECO:0000313" key="16">
    <source>
        <dbReference type="Proteomes" id="UP000540989"/>
    </source>
</evidence>
<evidence type="ECO:0000256" key="10">
    <source>
        <dbReference type="ARBA" id="ARBA00023277"/>
    </source>
</evidence>
<name>A0A7W8E312_9BACT</name>
<dbReference type="RefSeq" id="WP_184213446.1">
    <property type="nucleotide sequence ID" value="NZ_JACHIP010000001.1"/>
</dbReference>
<dbReference type="GO" id="GO:0046872">
    <property type="term" value="F:metal ion binding"/>
    <property type="evidence" value="ECO:0007669"/>
    <property type="project" value="UniProtKB-KW"/>
</dbReference>
<dbReference type="InterPro" id="IPR036554">
    <property type="entry name" value="GHMP_kinase_C_sf"/>
</dbReference>
<dbReference type="InterPro" id="IPR020568">
    <property type="entry name" value="Ribosomal_Su5_D2-typ_SF"/>
</dbReference>
<dbReference type="PROSITE" id="PS00627">
    <property type="entry name" value="GHMP_KINASES_ATP"/>
    <property type="match status" value="1"/>
</dbReference>
<dbReference type="InterPro" id="IPR013750">
    <property type="entry name" value="GHMP_kinase_C_dom"/>
</dbReference>
<evidence type="ECO:0000256" key="3">
    <source>
        <dbReference type="ARBA" id="ARBA00022679"/>
    </source>
</evidence>
<evidence type="ECO:0000256" key="7">
    <source>
        <dbReference type="ARBA" id="ARBA00022840"/>
    </source>
</evidence>
<dbReference type="Pfam" id="PF08544">
    <property type="entry name" value="GHMP_kinases_C"/>
    <property type="match status" value="1"/>
</dbReference>
<dbReference type="GO" id="GO:0005829">
    <property type="term" value="C:cytosol"/>
    <property type="evidence" value="ECO:0007669"/>
    <property type="project" value="TreeGrafter"/>
</dbReference>
<feature type="domain" description="Galactokinase N-terminal" evidence="14">
    <location>
        <begin position="10"/>
        <end position="55"/>
    </location>
</feature>
<sequence length="384" mass="40568">MNATELKTFHESAEGTSARVFRAPGRVNLVGEHTDYSGGFCMPAAINFETLIAASLRADRILKLTSVDFGDSVEIDLDTLPMDRQKHWSGYVIGVVWSLRQAGIEVPAASLTITGNVPLGAGLSSSASLEIATGTALLALGGNSITGAKLARLCQIAENDYMGAPVGIMDQFVSANGKAGNALILDTRALTFDLAPIPPHLRLVIANSMVKHSLADGGAYASRRREVEEGAAAIAAYKPGATQLRDATLADLEVCKPYMSVEAYKRSRHVISDSQRVLDGAEMLRKGDIEGFGEMLNDAHRSYRDDFEASCPECDILQVIGQTQPGCYGSRLTGGGFGGCVVSVVEAEASDAFVAAIKAEYMAQTSIHPEVYVCATADGAGELS</sequence>
<dbReference type="PANTHER" id="PTHR10457">
    <property type="entry name" value="MEVALONATE KINASE/GALACTOKINASE"/>
    <property type="match status" value="1"/>
</dbReference>
<feature type="domain" description="GHMP kinase C-terminal" evidence="13">
    <location>
        <begin position="284"/>
        <end position="360"/>
    </location>
</feature>
<comment type="caution">
    <text evidence="15">The sequence shown here is derived from an EMBL/GenBank/DDBJ whole genome shotgun (WGS) entry which is preliminary data.</text>
</comment>
<protein>
    <recommendedName>
        <fullName evidence="11">Galactokinase</fullName>
        <ecNumber evidence="11">2.7.1.6</ecNumber>
    </recommendedName>
</protein>
<keyword evidence="3 15" id="KW-0808">Transferase</keyword>
<comment type="similarity">
    <text evidence="1">Belongs to the GHMP kinase family. GalK subfamily.</text>
</comment>
<keyword evidence="4" id="KW-0479">Metal-binding</keyword>
<evidence type="ECO:0000256" key="6">
    <source>
        <dbReference type="ARBA" id="ARBA00022777"/>
    </source>
</evidence>
<keyword evidence="9" id="KW-0299">Galactose metabolism</keyword>
<dbReference type="NCBIfam" id="TIGR00131">
    <property type="entry name" value="gal_kin"/>
    <property type="match status" value="1"/>
</dbReference>
<evidence type="ECO:0000256" key="2">
    <source>
        <dbReference type="ARBA" id="ARBA00022490"/>
    </source>
</evidence>
<keyword evidence="2" id="KW-0963">Cytoplasm</keyword>
<dbReference type="FunFam" id="3.30.70.890:FF:000001">
    <property type="entry name" value="Galactokinase"/>
    <property type="match status" value="1"/>
</dbReference>